<dbReference type="HOGENOM" id="CLU_056132_0_0_11"/>
<gene>
    <name evidence="1" type="ordered locus">AAur_3240</name>
</gene>
<dbReference type="KEGG" id="aau:AAur_3240"/>
<dbReference type="STRING" id="290340.AAur_3240"/>
<proteinExistence type="predicted"/>
<dbReference type="Gene3D" id="1.25.40.10">
    <property type="entry name" value="Tetratricopeptide repeat domain"/>
    <property type="match status" value="1"/>
</dbReference>
<protein>
    <submittedName>
        <fullName evidence="1">Tetratricopeptide repeat protein</fullName>
    </submittedName>
</protein>
<dbReference type="eggNOG" id="COG0457">
    <property type="taxonomic scope" value="Bacteria"/>
</dbReference>
<reference evidence="1 2" key="1">
    <citation type="journal article" date="2006" name="PLoS Genet.">
        <title>Secrets of soil survival revealed by the genome sequence of Arthrobacter aurescens TC1.</title>
        <authorList>
            <person name="Mongodin E.F."/>
            <person name="Shapir N."/>
            <person name="Daugherty S.C."/>
            <person name="DeBoy R.T."/>
            <person name="Emerson J.B."/>
            <person name="Shvartzbeyn A."/>
            <person name="Radune D."/>
            <person name="Vamathevan J."/>
            <person name="Riggs F."/>
            <person name="Grinberg V."/>
            <person name="Khouri H."/>
            <person name="Wackett L.P."/>
            <person name="Nelson K.E."/>
            <person name="Sadowsky M.J."/>
        </authorList>
    </citation>
    <scope>NUCLEOTIDE SEQUENCE [LARGE SCALE GENOMIC DNA]</scope>
    <source>
        <strain evidence="1 2">TC1</strain>
    </source>
</reference>
<keyword evidence="2" id="KW-1185">Reference proteome</keyword>
<dbReference type="AlphaFoldDB" id="A1R9M5"/>
<dbReference type="EMBL" id="CP000474">
    <property type="protein sequence ID" value="ABM07539.1"/>
    <property type="molecule type" value="Genomic_DNA"/>
</dbReference>
<evidence type="ECO:0000313" key="2">
    <source>
        <dbReference type="Proteomes" id="UP000000637"/>
    </source>
</evidence>
<dbReference type="InterPro" id="IPR011990">
    <property type="entry name" value="TPR-like_helical_dom_sf"/>
</dbReference>
<name>A1R9M5_PAEAT</name>
<dbReference type="SUPFAM" id="SSF48452">
    <property type="entry name" value="TPR-like"/>
    <property type="match status" value="2"/>
</dbReference>
<dbReference type="Proteomes" id="UP000000637">
    <property type="component" value="Chromosome"/>
</dbReference>
<organism evidence="1 2">
    <name type="scientific">Paenarthrobacter aurescens (strain TC1)</name>
    <dbReference type="NCBI Taxonomy" id="290340"/>
    <lineage>
        <taxon>Bacteria</taxon>
        <taxon>Bacillati</taxon>
        <taxon>Actinomycetota</taxon>
        <taxon>Actinomycetes</taxon>
        <taxon>Micrococcales</taxon>
        <taxon>Micrococcaceae</taxon>
        <taxon>Paenarthrobacter</taxon>
    </lineage>
</organism>
<evidence type="ECO:0000313" key="1">
    <source>
        <dbReference type="EMBL" id="ABM07539.1"/>
    </source>
</evidence>
<accession>A1R9M5</accession>
<sequence length="355" mass="38679">MDNGHMQSPHLASHLVAGLNARAKWKARDFDEAFRLAAEAAELARDAGDELAWWNMRYLQAECLRDQGSIEEFLALASTLNDHSLTASSPELGAKAQTMVAIGLQGLGRLAEAATMAADAAKLAATDPDLLYVQVLAQRALIAALAESRLLDDAWRECLVLETLITDDVDEDTAGKGYWVIGNVAFLADRVMDGGRYHDLAAERLSPSKDVDLWARFNRASAEMRLQAKLGDAATLRCIERAELATDIVGGSERDHLEMSLVRAHWNSLIGDMQEALAILEPLCARSSILATQTSAEAHFLFARTLLASERIDEALAAFEEAAKLFDQAALPERSAAVREYLRQSVERRGGPHGG</sequence>